<dbReference type="EMBL" id="JAPTNE010000003">
    <property type="protein sequence ID" value="MCZ0805827.1"/>
    <property type="molecule type" value="Genomic_DNA"/>
</dbReference>
<dbReference type="RefSeq" id="WP_258432817.1">
    <property type="nucleotide sequence ID" value="NZ_JANSGW010000003.1"/>
</dbReference>
<dbReference type="Proteomes" id="UP001077662">
    <property type="component" value="Unassembled WGS sequence"/>
</dbReference>
<dbReference type="AlphaFoldDB" id="A0AAP3DDU2"/>
<feature type="region of interest" description="Disordered" evidence="1">
    <location>
        <begin position="1"/>
        <end position="25"/>
    </location>
</feature>
<sequence length="202" mass="22460">MPDIQLPEWHNPGKEPPEEKKQEGWLATEKPPADWFNWLFYTIFKALEKLKSKLGSAEDILSNHIGKGGNTHPNATPTTAGFMSATDKDKWDKHNGAGGAAHSLATTKLAGFMSPEDKDALGSCNKYRSGYDATTQIYTVIEYKREDGTTYMTSVLSNKVGNVYKVDTRQYYSPNGITPGKREVYDITYAANGDPISEVMRK</sequence>
<evidence type="ECO:0000313" key="2">
    <source>
        <dbReference type="EMBL" id="MCZ0805827.1"/>
    </source>
</evidence>
<reference evidence="2" key="1">
    <citation type="submission" date="2022-09" db="EMBL/GenBank/DDBJ databases">
        <title>Genome analysis and characterization of larvicidal activity of Brevibacillus strains.</title>
        <authorList>
            <person name="Patrusheva E.V."/>
            <person name="Izotova A.O."/>
            <person name="Toshchakov S.V."/>
            <person name="Sineoky S.P."/>
        </authorList>
    </citation>
    <scope>NUCLEOTIDE SEQUENCE</scope>
    <source>
        <strain evidence="2">VKPM_B-13247</strain>
    </source>
</reference>
<comment type="caution">
    <text evidence="2">The sequence shown here is derived from an EMBL/GenBank/DDBJ whole genome shotgun (WGS) entry which is preliminary data.</text>
</comment>
<name>A0AAP3DDU2_BRELA</name>
<evidence type="ECO:0000256" key="1">
    <source>
        <dbReference type="SAM" id="MobiDB-lite"/>
    </source>
</evidence>
<organism evidence="2 3">
    <name type="scientific">Brevibacillus laterosporus</name>
    <name type="common">Bacillus laterosporus</name>
    <dbReference type="NCBI Taxonomy" id="1465"/>
    <lineage>
        <taxon>Bacteria</taxon>
        <taxon>Bacillati</taxon>
        <taxon>Bacillota</taxon>
        <taxon>Bacilli</taxon>
        <taxon>Bacillales</taxon>
        <taxon>Paenibacillaceae</taxon>
        <taxon>Brevibacillus</taxon>
    </lineage>
</organism>
<evidence type="ECO:0000313" key="3">
    <source>
        <dbReference type="Proteomes" id="UP001077662"/>
    </source>
</evidence>
<feature type="compositionally biased region" description="Basic and acidic residues" evidence="1">
    <location>
        <begin position="11"/>
        <end position="23"/>
    </location>
</feature>
<accession>A0AAP3DDU2</accession>
<proteinExistence type="predicted"/>
<protein>
    <submittedName>
        <fullName evidence="2">Uncharacterized protein</fullName>
    </submittedName>
</protein>
<gene>
    <name evidence="2" type="ORF">O0554_02685</name>
</gene>